<comment type="caution">
    <text evidence="14">The sequence shown here is derived from an EMBL/GenBank/DDBJ whole genome shotgun (WGS) entry which is preliminary data.</text>
</comment>
<dbReference type="Gene3D" id="2.170.130.10">
    <property type="entry name" value="TonB-dependent receptor, plug domain"/>
    <property type="match status" value="1"/>
</dbReference>
<evidence type="ECO:0000256" key="8">
    <source>
        <dbReference type="ARBA" id="ARBA00023136"/>
    </source>
</evidence>
<dbReference type="AlphaFoldDB" id="A0A7U8C0Y6"/>
<evidence type="ECO:0000256" key="3">
    <source>
        <dbReference type="ARBA" id="ARBA00022452"/>
    </source>
</evidence>
<organism evidence="14 15">
    <name type="scientific">Neptuniibacter caesariensis</name>
    <dbReference type="NCBI Taxonomy" id="207954"/>
    <lineage>
        <taxon>Bacteria</taxon>
        <taxon>Pseudomonadati</taxon>
        <taxon>Pseudomonadota</taxon>
        <taxon>Gammaproteobacteria</taxon>
        <taxon>Oceanospirillales</taxon>
        <taxon>Oceanospirillaceae</taxon>
        <taxon>Neptuniibacter</taxon>
    </lineage>
</organism>
<keyword evidence="15" id="KW-1185">Reference proteome</keyword>
<keyword evidence="2 10" id="KW-0813">Transport</keyword>
<evidence type="ECO:0000313" key="14">
    <source>
        <dbReference type="EMBL" id="EAR59453.1"/>
    </source>
</evidence>
<evidence type="ECO:0000256" key="10">
    <source>
        <dbReference type="PROSITE-ProRule" id="PRU01360"/>
    </source>
</evidence>
<dbReference type="InterPro" id="IPR000531">
    <property type="entry name" value="Beta-barrel_TonB"/>
</dbReference>
<evidence type="ECO:0000256" key="1">
    <source>
        <dbReference type="ARBA" id="ARBA00004571"/>
    </source>
</evidence>
<accession>A0A7U8C0Y6</accession>
<evidence type="ECO:0000256" key="4">
    <source>
        <dbReference type="ARBA" id="ARBA00022692"/>
    </source>
</evidence>
<feature type="non-terminal residue" evidence="14">
    <location>
        <position position="492"/>
    </location>
</feature>
<sequence>MLNAKHFPCAIMLLPLAIVDVNAETAQQDQMVITAKAPVTEADFAGSVTTVTAEEIQLSGATNILEAIQMVPGISVNSVSSQASGRNGISIRGMENNHTLILIDGRRISDTDTNVPFSDFQYNWVPLVAVERIEVVRGPMSNLYGSSALGGVINIITTNADKEWSTTVEAQLSKVDLGNGGDAKDFSLATSGTLGDSVDLSFAIEQQDSDAFQNSFPSGSSANKEGKDSRNLILKAGFNISENTRLGFNIVDSDDDRTQYPDTLSYTIKRNQTGLELSNSINGFDINTNIYRSTSDNDIESQAYVHKLEENVATVDLGGQLNEQHFLTAGVEYSNEEYHKDYDSTSSFEFKDKFKSWSAFAQDRFDLSDELTLTWGARYDDHQRFGNALSPKAYLNWDISDAWQIKTGYGEGFKAPAVKDASDAYNFEYTYPTAFGGPGGSPSAFQRNVFLGNSDLKEETSRTIEFGADYSQGKLNGGFTLFHSKVKDLIST</sequence>
<protein>
    <submittedName>
        <fullName evidence="14">Probable TonB-dependent receptor</fullName>
    </submittedName>
</protein>
<dbReference type="GO" id="GO:0009279">
    <property type="term" value="C:cell outer membrane"/>
    <property type="evidence" value="ECO:0007669"/>
    <property type="project" value="UniProtKB-SubCell"/>
</dbReference>
<dbReference type="Gene3D" id="2.40.170.20">
    <property type="entry name" value="TonB-dependent receptor, beta-barrel domain"/>
    <property type="match status" value="1"/>
</dbReference>
<evidence type="ECO:0000256" key="11">
    <source>
        <dbReference type="RuleBase" id="RU003357"/>
    </source>
</evidence>
<keyword evidence="3 10" id="KW-1134">Transmembrane beta strand</keyword>
<name>A0A7U8C0Y6_NEPCE</name>
<keyword evidence="7 11" id="KW-0798">TonB box</keyword>
<dbReference type="Pfam" id="PF07715">
    <property type="entry name" value="Plug"/>
    <property type="match status" value="1"/>
</dbReference>
<dbReference type="Proteomes" id="UP000002171">
    <property type="component" value="Unassembled WGS sequence"/>
</dbReference>
<feature type="domain" description="TonB-dependent receptor-like beta-barrel" evidence="12">
    <location>
        <begin position="233"/>
        <end position="491"/>
    </location>
</feature>
<dbReference type="Pfam" id="PF00593">
    <property type="entry name" value="TonB_dep_Rec_b-barrel"/>
    <property type="match status" value="1"/>
</dbReference>
<dbReference type="GO" id="GO:0044718">
    <property type="term" value="P:siderophore transmembrane transport"/>
    <property type="evidence" value="ECO:0007669"/>
    <property type="project" value="TreeGrafter"/>
</dbReference>
<keyword evidence="5" id="KW-0732">Signal</keyword>
<evidence type="ECO:0000256" key="9">
    <source>
        <dbReference type="ARBA" id="ARBA00023237"/>
    </source>
</evidence>
<keyword evidence="14" id="KW-0675">Receptor</keyword>
<reference evidence="14 15" key="1">
    <citation type="submission" date="2006-02" db="EMBL/GenBank/DDBJ databases">
        <authorList>
            <person name="Pinhassi J."/>
            <person name="Pedros-Alio C."/>
            <person name="Ferriera S."/>
            <person name="Johnson J."/>
            <person name="Kravitz S."/>
            <person name="Halpern A."/>
            <person name="Remington K."/>
            <person name="Beeson K."/>
            <person name="Tran B."/>
            <person name="Rogers Y.-H."/>
            <person name="Friedman R."/>
            <person name="Venter J.C."/>
        </authorList>
    </citation>
    <scope>NUCLEOTIDE SEQUENCE [LARGE SCALE GENOMIC DNA]</scope>
    <source>
        <strain evidence="14 15">MED92</strain>
    </source>
</reference>
<gene>
    <name evidence="14" type="ORF">MED92_12541</name>
</gene>
<dbReference type="SUPFAM" id="SSF56935">
    <property type="entry name" value="Porins"/>
    <property type="match status" value="1"/>
</dbReference>
<evidence type="ECO:0000259" key="12">
    <source>
        <dbReference type="Pfam" id="PF00593"/>
    </source>
</evidence>
<keyword evidence="6" id="KW-0406">Ion transport</keyword>
<dbReference type="PANTHER" id="PTHR30069">
    <property type="entry name" value="TONB-DEPENDENT OUTER MEMBRANE RECEPTOR"/>
    <property type="match status" value="1"/>
</dbReference>
<comment type="subcellular location">
    <subcellularLocation>
        <location evidence="1 10">Cell outer membrane</location>
        <topology evidence="1 10">Multi-pass membrane protein</topology>
    </subcellularLocation>
</comment>
<dbReference type="CDD" id="cd01347">
    <property type="entry name" value="ligand_gated_channel"/>
    <property type="match status" value="1"/>
</dbReference>
<dbReference type="EMBL" id="AAOW01000054">
    <property type="protein sequence ID" value="EAR59453.1"/>
    <property type="molecule type" value="Genomic_DNA"/>
</dbReference>
<comment type="similarity">
    <text evidence="10 11">Belongs to the TonB-dependent receptor family.</text>
</comment>
<evidence type="ECO:0000313" key="15">
    <source>
        <dbReference type="Proteomes" id="UP000002171"/>
    </source>
</evidence>
<keyword evidence="4 10" id="KW-0812">Transmembrane</keyword>
<dbReference type="PROSITE" id="PS52016">
    <property type="entry name" value="TONB_DEPENDENT_REC_3"/>
    <property type="match status" value="1"/>
</dbReference>
<keyword evidence="9 10" id="KW-0998">Cell outer membrane</keyword>
<evidence type="ECO:0000256" key="5">
    <source>
        <dbReference type="ARBA" id="ARBA00022729"/>
    </source>
</evidence>
<dbReference type="GO" id="GO:0015344">
    <property type="term" value="F:siderophore uptake transmembrane transporter activity"/>
    <property type="evidence" value="ECO:0007669"/>
    <property type="project" value="TreeGrafter"/>
</dbReference>
<feature type="domain" description="TonB-dependent receptor plug" evidence="13">
    <location>
        <begin position="42"/>
        <end position="152"/>
    </location>
</feature>
<keyword evidence="8 10" id="KW-0472">Membrane</keyword>
<proteinExistence type="inferred from homology"/>
<evidence type="ECO:0000256" key="6">
    <source>
        <dbReference type="ARBA" id="ARBA00023065"/>
    </source>
</evidence>
<evidence type="ECO:0000259" key="13">
    <source>
        <dbReference type="Pfam" id="PF07715"/>
    </source>
</evidence>
<dbReference type="InterPro" id="IPR037066">
    <property type="entry name" value="Plug_dom_sf"/>
</dbReference>
<dbReference type="PANTHER" id="PTHR30069:SF53">
    <property type="entry name" value="COLICIN I RECEPTOR-RELATED"/>
    <property type="match status" value="1"/>
</dbReference>
<dbReference type="InterPro" id="IPR039426">
    <property type="entry name" value="TonB-dep_rcpt-like"/>
</dbReference>
<evidence type="ECO:0000256" key="2">
    <source>
        <dbReference type="ARBA" id="ARBA00022448"/>
    </source>
</evidence>
<dbReference type="InterPro" id="IPR012910">
    <property type="entry name" value="Plug_dom"/>
</dbReference>
<dbReference type="InterPro" id="IPR036942">
    <property type="entry name" value="Beta-barrel_TonB_sf"/>
</dbReference>
<evidence type="ECO:0000256" key="7">
    <source>
        <dbReference type="ARBA" id="ARBA00023077"/>
    </source>
</evidence>